<sequence>MTKVANGRTTIRPYLKIHTKNQSCVSPTIFHVLLQSFSIQFQSSWLRLSTTNYVKRYLGNIQVKLIYTTN</sequence>
<gene>
    <name evidence="1" type="ORF">AQUCO_00201205v1</name>
</gene>
<organism evidence="1 2">
    <name type="scientific">Aquilegia coerulea</name>
    <name type="common">Rocky mountain columbine</name>
    <dbReference type="NCBI Taxonomy" id="218851"/>
    <lineage>
        <taxon>Eukaryota</taxon>
        <taxon>Viridiplantae</taxon>
        <taxon>Streptophyta</taxon>
        <taxon>Embryophyta</taxon>
        <taxon>Tracheophyta</taxon>
        <taxon>Spermatophyta</taxon>
        <taxon>Magnoliopsida</taxon>
        <taxon>Ranunculales</taxon>
        <taxon>Ranunculaceae</taxon>
        <taxon>Thalictroideae</taxon>
        <taxon>Aquilegia</taxon>
    </lineage>
</organism>
<dbReference type="InParanoid" id="A0A2G5F6V5"/>
<evidence type="ECO:0000313" key="2">
    <source>
        <dbReference type="Proteomes" id="UP000230069"/>
    </source>
</evidence>
<dbReference type="EMBL" id="KZ305019">
    <property type="protein sequence ID" value="PIA63690.1"/>
    <property type="molecule type" value="Genomic_DNA"/>
</dbReference>
<accession>A0A2G5F6V5</accession>
<proteinExistence type="predicted"/>
<name>A0A2G5F6V5_AQUCA</name>
<dbReference type="Proteomes" id="UP000230069">
    <property type="component" value="Unassembled WGS sequence"/>
</dbReference>
<protein>
    <submittedName>
        <fullName evidence="1">Uncharacterized protein</fullName>
    </submittedName>
</protein>
<dbReference type="AlphaFoldDB" id="A0A2G5F6V5"/>
<keyword evidence="2" id="KW-1185">Reference proteome</keyword>
<reference evidence="1 2" key="1">
    <citation type="submission" date="2017-09" db="EMBL/GenBank/DDBJ databases">
        <title>WGS assembly of Aquilegia coerulea Goldsmith.</title>
        <authorList>
            <person name="Hodges S."/>
            <person name="Kramer E."/>
            <person name="Nordborg M."/>
            <person name="Tomkins J."/>
            <person name="Borevitz J."/>
            <person name="Derieg N."/>
            <person name="Yan J."/>
            <person name="Mihaltcheva S."/>
            <person name="Hayes R.D."/>
            <person name="Rokhsar D."/>
        </authorList>
    </citation>
    <scope>NUCLEOTIDE SEQUENCE [LARGE SCALE GENOMIC DNA]</scope>
    <source>
        <strain evidence="2">cv. Goldsmith</strain>
    </source>
</reference>
<evidence type="ECO:0000313" key="1">
    <source>
        <dbReference type="EMBL" id="PIA63690.1"/>
    </source>
</evidence>